<dbReference type="EMBL" id="CYZD01000006">
    <property type="protein sequence ID" value="CUO14951.1"/>
    <property type="molecule type" value="Genomic_DNA"/>
</dbReference>
<reference evidence="13 14" key="1">
    <citation type="submission" date="2015-09" db="EMBL/GenBank/DDBJ databases">
        <authorList>
            <consortium name="Pathogen Informatics"/>
        </authorList>
    </citation>
    <scope>NUCLEOTIDE SEQUENCE [LARGE SCALE GENOMIC DNA]</scope>
    <source>
        <strain evidence="2 13">2789STDY5608837</strain>
        <strain evidence="3 14">2789STDY5834921</strain>
    </source>
</reference>
<evidence type="ECO:0000313" key="20">
    <source>
        <dbReference type="Proteomes" id="UP000284242"/>
    </source>
</evidence>
<organism evidence="2 13">
    <name type="scientific">Blautia obeum</name>
    <dbReference type="NCBI Taxonomy" id="40520"/>
    <lineage>
        <taxon>Bacteria</taxon>
        <taxon>Bacillati</taxon>
        <taxon>Bacillota</taxon>
        <taxon>Clostridia</taxon>
        <taxon>Lachnospirales</taxon>
        <taxon>Lachnospiraceae</taxon>
        <taxon>Blautia</taxon>
    </lineage>
</organism>
<dbReference type="Proteomes" id="UP000284644">
    <property type="component" value="Unassembled WGS sequence"/>
</dbReference>
<evidence type="ECO:0000313" key="10">
    <source>
        <dbReference type="EMBL" id="RHE10450.1"/>
    </source>
</evidence>
<evidence type="ECO:0000313" key="4">
    <source>
        <dbReference type="EMBL" id="RGN02335.1"/>
    </source>
</evidence>
<dbReference type="InterPro" id="IPR032340">
    <property type="entry name" value="DUF4860"/>
</dbReference>
<keyword evidence="1" id="KW-1133">Transmembrane helix</keyword>
<reference evidence="15 16" key="2">
    <citation type="submission" date="2018-08" db="EMBL/GenBank/DDBJ databases">
        <title>A genome reference for cultivated species of the human gut microbiota.</title>
        <authorList>
            <person name="Zou Y."/>
            <person name="Xue W."/>
            <person name="Luo G."/>
        </authorList>
    </citation>
    <scope>NUCLEOTIDE SEQUENCE [LARGE SCALE GENOMIC DNA]</scope>
    <source>
        <strain evidence="8 20">AF21-24</strain>
        <strain evidence="7 23">AF25-21</strain>
        <strain evidence="6 18">AF29-2BH</strain>
        <strain evidence="12 21">AF39-4</strain>
        <strain evidence="11 19">AM22-9LB</strain>
        <strain evidence="10 22">AM29-25AC</strain>
        <strain evidence="9 17">AM37-4AC</strain>
        <strain evidence="5 15">OM03-6</strain>
        <strain evidence="4 16">OM06-11AA</strain>
    </source>
</reference>
<evidence type="ECO:0000313" key="16">
    <source>
        <dbReference type="Proteomes" id="UP000261222"/>
    </source>
</evidence>
<dbReference type="Proteomes" id="UP000265808">
    <property type="component" value="Unassembled WGS sequence"/>
</dbReference>
<evidence type="ECO:0000313" key="23">
    <source>
        <dbReference type="Proteomes" id="UP000285839"/>
    </source>
</evidence>
<evidence type="ECO:0000313" key="22">
    <source>
        <dbReference type="Proteomes" id="UP000284644"/>
    </source>
</evidence>
<dbReference type="EMBL" id="QSUZ01000010">
    <property type="protein sequence ID" value="RGN87431.1"/>
    <property type="molecule type" value="Genomic_DNA"/>
</dbReference>
<feature type="transmembrane region" description="Helical" evidence="1">
    <location>
        <begin position="12"/>
        <end position="33"/>
    </location>
</feature>
<gene>
    <name evidence="12" type="ORF">DW040_08565</name>
    <name evidence="11" type="ORF">DW272_08165</name>
    <name evidence="10" type="ORF">DW767_14515</name>
    <name evidence="9" type="ORF">DW859_05850</name>
    <name evidence="8" type="ORF">DWX77_03455</name>
    <name evidence="7" type="ORF">DWY46_15860</name>
    <name evidence="6" type="ORF">DWZ12_02215</name>
    <name evidence="5" type="ORF">DXB38_09235</name>
    <name evidence="4" type="ORF">DXB81_16140</name>
    <name evidence="2" type="ORF">ERS852394_01572</name>
    <name evidence="3" type="ORF">ERS852533_00901</name>
</gene>
<evidence type="ECO:0000313" key="14">
    <source>
        <dbReference type="Proteomes" id="UP000095413"/>
    </source>
</evidence>
<dbReference type="EMBL" id="QRUH01000015">
    <property type="protein sequence ID" value="RGR46235.1"/>
    <property type="molecule type" value="Genomic_DNA"/>
</dbReference>
<dbReference type="Proteomes" id="UP000284242">
    <property type="component" value="Unassembled WGS sequence"/>
</dbReference>
<dbReference type="EMBL" id="QRHZ01000003">
    <property type="protein sequence ID" value="RHG17980.1"/>
    <property type="molecule type" value="Genomic_DNA"/>
</dbReference>
<sequence length="165" mass="18561">MKKRLITRHPVAELASLLLFGIFVLFLLLMLLFSARIYQQTVKNTNAENTLGTAVSYLTTKFRQHDTVNGIFTGKLDNLSALCFRDTLNDQDYITYIYLDQGNLKELFTSDSSSANASAGTTIAQLSDFQISESRPGFYSFELKDSEGNKETFYLHQNSVSKEAS</sequence>
<name>A0A174CN35_9FIRM</name>
<evidence type="ECO:0000313" key="6">
    <source>
        <dbReference type="EMBL" id="RGQ07253.1"/>
    </source>
</evidence>
<dbReference type="Proteomes" id="UP000261105">
    <property type="component" value="Unassembled WGS sequence"/>
</dbReference>
<evidence type="ECO:0000313" key="3">
    <source>
        <dbReference type="EMBL" id="CUP28858.1"/>
    </source>
</evidence>
<dbReference type="EMBL" id="QSUB01000009">
    <property type="protein sequence ID" value="RGN02335.1"/>
    <property type="molecule type" value="Genomic_DNA"/>
</dbReference>
<dbReference type="EMBL" id="CZBA01000003">
    <property type="protein sequence ID" value="CUP28858.1"/>
    <property type="molecule type" value="Genomic_DNA"/>
</dbReference>
<evidence type="ECO:0000313" key="8">
    <source>
        <dbReference type="EMBL" id="RGS75616.1"/>
    </source>
</evidence>
<dbReference type="RefSeq" id="WP_055055556.1">
    <property type="nucleotide sequence ID" value="NZ_CABJDZ010000003.1"/>
</dbReference>
<dbReference type="EMBL" id="QRSS01000002">
    <property type="protein sequence ID" value="RGQ07253.1"/>
    <property type="molecule type" value="Genomic_DNA"/>
</dbReference>
<keyword evidence="1" id="KW-0812">Transmembrane</keyword>
<dbReference type="EMBL" id="QSHL01000003">
    <property type="protein sequence ID" value="RHC08407.1"/>
    <property type="molecule type" value="Genomic_DNA"/>
</dbReference>
<evidence type="ECO:0000313" key="19">
    <source>
        <dbReference type="Proteomes" id="UP000284220"/>
    </source>
</evidence>
<evidence type="ECO:0000313" key="11">
    <source>
        <dbReference type="EMBL" id="RHG17980.1"/>
    </source>
</evidence>
<proteinExistence type="predicted"/>
<evidence type="ECO:0000313" key="9">
    <source>
        <dbReference type="EMBL" id="RHC08407.1"/>
    </source>
</evidence>
<evidence type="ECO:0000313" key="21">
    <source>
        <dbReference type="Proteomes" id="UP000284267"/>
    </source>
</evidence>
<dbReference type="Proteomes" id="UP000284267">
    <property type="component" value="Unassembled WGS sequence"/>
</dbReference>
<dbReference type="EMBL" id="QROE01000003">
    <property type="protein sequence ID" value="RHK95852.1"/>
    <property type="molecule type" value="Genomic_DNA"/>
</dbReference>
<dbReference type="Proteomes" id="UP000095409">
    <property type="component" value="Unassembled WGS sequence"/>
</dbReference>
<dbReference type="Proteomes" id="UP000095413">
    <property type="component" value="Unassembled WGS sequence"/>
</dbReference>
<evidence type="ECO:0000313" key="15">
    <source>
        <dbReference type="Proteomes" id="UP000261105"/>
    </source>
</evidence>
<dbReference type="EMBL" id="QRVV01000005">
    <property type="protein sequence ID" value="RGS75616.1"/>
    <property type="molecule type" value="Genomic_DNA"/>
</dbReference>
<keyword evidence="1" id="KW-0472">Membrane</keyword>
<dbReference type="Proteomes" id="UP000283585">
    <property type="component" value="Unassembled WGS sequence"/>
</dbReference>
<evidence type="ECO:0000313" key="12">
    <source>
        <dbReference type="EMBL" id="RHK95852.1"/>
    </source>
</evidence>
<accession>A0A174CN35</accession>
<dbReference type="Proteomes" id="UP000285839">
    <property type="component" value="Unassembled WGS sequence"/>
</dbReference>
<dbReference type="EMBL" id="QSJW01000010">
    <property type="protein sequence ID" value="RHE10450.1"/>
    <property type="molecule type" value="Genomic_DNA"/>
</dbReference>
<evidence type="ECO:0000313" key="5">
    <source>
        <dbReference type="EMBL" id="RGN87431.1"/>
    </source>
</evidence>
<evidence type="ECO:0000313" key="7">
    <source>
        <dbReference type="EMBL" id="RGR46235.1"/>
    </source>
</evidence>
<dbReference type="Proteomes" id="UP000261222">
    <property type="component" value="Unassembled WGS sequence"/>
</dbReference>
<evidence type="ECO:0000313" key="2">
    <source>
        <dbReference type="EMBL" id="CUO14951.1"/>
    </source>
</evidence>
<dbReference type="Proteomes" id="UP000284220">
    <property type="component" value="Unassembled WGS sequence"/>
</dbReference>
<evidence type="ECO:0000256" key="1">
    <source>
        <dbReference type="SAM" id="Phobius"/>
    </source>
</evidence>
<dbReference type="Pfam" id="PF16152">
    <property type="entry name" value="DUF4860"/>
    <property type="match status" value="1"/>
</dbReference>
<dbReference type="OrthoDB" id="1863061at2"/>
<protein>
    <submittedName>
        <fullName evidence="4">DUF4860 domain-containing protein</fullName>
    </submittedName>
</protein>
<evidence type="ECO:0000313" key="13">
    <source>
        <dbReference type="Proteomes" id="UP000095409"/>
    </source>
</evidence>
<dbReference type="AlphaFoldDB" id="A0A174CN35"/>
<evidence type="ECO:0000313" key="17">
    <source>
        <dbReference type="Proteomes" id="UP000265808"/>
    </source>
</evidence>
<evidence type="ECO:0000313" key="18">
    <source>
        <dbReference type="Proteomes" id="UP000283585"/>
    </source>
</evidence>